<evidence type="ECO:0000313" key="4">
    <source>
        <dbReference type="Proteomes" id="UP000053660"/>
    </source>
</evidence>
<reference evidence="3 4" key="1">
    <citation type="submission" date="2014-03" db="EMBL/GenBank/DDBJ databases">
        <title>Draft genome of the hookworm Oesophagostomum dentatum.</title>
        <authorList>
            <person name="Mitreva M."/>
        </authorList>
    </citation>
    <scope>NUCLEOTIDE SEQUENCE [LARGE SCALE GENOMIC DNA]</scope>
    <source>
        <strain evidence="3 4">OD-Hann</strain>
    </source>
</reference>
<dbReference type="AlphaFoldDB" id="A0A0B1S7C6"/>
<dbReference type="Gene3D" id="2.60.120.470">
    <property type="entry name" value="PITH domain"/>
    <property type="match status" value="1"/>
</dbReference>
<dbReference type="EMBL" id="KN592953">
    <property type="protein sequence ID" value="KHJ81183.1"/>
    <property type="molecule type" value="Genomic_DNA"/>
</dbReference>
<organism evidence="3 4">
    <name type="scientific">Oesophagostomum dentatum</name>
    <name type="common">Nodular worm</name>
    <dbReference type="NCBI Taxonomy" id="61180"/>
    <lineage>
        <taxon>Eukaryota</taxon>
        <taxon>Metazoa</taxon>
        <taxon>Ecdysozoa</taxon>
        <taxon>Nematoda</taxon>
        <taxon>Chromadorea</taxon>
        <taxon>Rhabditida</taxon>
        <taxon>Rhabditina</taxon>
        <taxon>Rhabditomorpha</taxon>
        <taxon>Strongyloidea</taxon>
        <taxon>Strongylidae</taxon>
        <taxon>Oesophagostomum</taxon>
    </lineage>
</organism>
<dbReference type="PROSITE" id="PS51532">
    <property type="entry name" value="PITH"/>
    <property type="match status" value="1"/>
</dbReference>
<evidence type="ECO:0000313" key="3">
    <source>
        <dbReference type="EMBL" id="KHJ81183.1"/>
    </source>
</evidence>
<gene>
    <name evidence="3" type="ORF">OESDEN_19131</name>
</gene>
<dbReference type="SUPFAM" id="SSF49785">
    <property type="entry name" value="Galactose-binding domain-like"/>
    <property type="match status" value="1"/>
</dbReference>
<dbReference type="GO" id="GO:0005634">
    <property type="term" value="C:nucleus"/>
    <property type="evidence" value="ECO:0007669"/>
    <property type="project" value="TreeGrafter"/>
</dbReference>
<proteinExistence type="inferred from homology"/>
<dbReference type="GO" id="GO:0005737">
    <property type="term" value="C:cytoplasm"/>
    <property type="evidence" value="ECO:0007669"/>
    <property type="project" value="UniProtKB-ARBA"/>
</dbReference>
<dbReference type="PANTHER" id="PTHR12175:SF1">
    <property type="entry name" value="PITH DOMAIN-CONTAINING PROTEIN 1"/>
    <property type="match status" value="1"/>
</dbReference>
<dbReference type="InterPro" id="IPR008979">
    <property type="entry name" value="Galactose-bd-like_sf"/>
</dbReference>
<dbReference type="PANTHER" id="PTHR12175">
    <property type="entry name" value="AD039 HT014 THIOREDOXIN FAMILY TRP26"/>
    <property type="match status" value="1"/>
</dbReference>
<dbReference type="InterPro" id="IPR010400">
    <property type="entry name" value="PITH_dom"/>
</dbReference>
<feature type="non-terminal residue" evidence="3">
    <location>
        <position position="1"/>
    </location>
</feature>
<feature type="domain" description="PITH" evidence="2">
    <location>
        <begin position="1"/>
        <end position="57"/>
    </location>
</feature>
<evidence type="ECO:0000259" key="2">
    <source>
        <dbReference type="PROSITE" id="PS51532"/>
    </source>
</evidence>
<dbReference type="InterPro" id="IPR045099">
    <property type="entry name" value="PITH1-like"/>
</dbReference>
<keyword evidence="4" id="KW-1185">Reference proteome</keyword>
<comment type="similarity">
    <text evidence="1">Belongs to the PITHD1 family.</text>
</comment>
<dbReference type="Pfam" id="PF06201">
    <property type="entry name" value="PITH"/>
    <property type="match status" value="1"/>
</dbReference>
<sequence length="76" mass="8590">VVDYPLKAAKFSNVSHLTLHVQSNFGAEQTKIYYIGLRGEYLADFRQQITVTTYEAFPMLEDHKGEIPDAAGHTVF</sequence>
<name>A0A0B1S7C6_OESDE</name>
<accession>A0A0B1S7C6</accession>
<dbReference type="OrthoDB" id="2635at2759"/>
<dbReference type="InterPro" id="IPR037047">
    <property type="entry name" value="PITH_dom_sf"/>
</dbReference>
<dbReference type="Proteomes" id="UP000053660">
    <property type="component" value="Unassembled WGS sequence"/>
</dbReference>
<evidence type="ECO:0000256" key="1">
    <source>
        <dbReference type="ARBA" id="ARBA00025788"/>
    </source>
</evidence>
<protein>
    <recommendedName>
        <fullName evidence="2">PITH domain-containing protein</fullName>
    </recommendedName>
</protein>